<evidence type="ECO:0000256" key="1">
    <source>
        <dbReference type="ARBA" id="ARBA00022448"/>
    </source>
</evidence>
<keyword evidence="4 10" id="KW-0288">FMN</keyword>
<keyword evidence="7 10" id="KW-0249">Electron transport</keyword>
<evidence type="ECO:0000256" key="5">
    <source>
        <dbReference type="ARBA" id="ARBA00022692"/>
    </source>
</evidence>
<dbReference type="Proteomes" id="UP000449193">
    <property type="component" value="Unassembled WGS sequence"/>
</dbReference>
<dbReference type="EC" id="7.-.-.-" evidence="10"/>
<feature type="modified residue" description="FMN phosphoryl threonine" evidence="10">
    <location>
        <position position="157"/>
    </location>
</feature>
<reference evidence="12 17" key="2">
    <citation type="submission" date="2015-10" db="EMBL/GenBank/DDBJ databases">
        <title>A novel member of the family Ruminococcaceae isolated from human faeces.</title>
        <authorList>
            <person name="Shkoporov A.N."/>
            <person name="Chaplin A.V."/>
            <person name="Motuzova O.V."/>
            <person name="Kafarskaia L.I."/>
            <person name="Efimov B.A."/>
        </authorList>
    </citation>
    <scope>NUCLEOTIDE SEQUENCE [LARGE SCALE GENOMIC DNA]</scope>
    <source>
        <strain evidence="12 17">668</strain>
    </source>
</reference>
<dbReference type="GO" id="GO:0022900">
    <property type="term" value="P:electron transport chain"/>
    <property type="evidence" value="ECO:0007669"/>
    <property type="project" value="UniProtKB-UniRule"/>
</dbReference>
<accession>A0A0D8J2K7</accession>
<feature type="transmembrane region" description="Helical" evidence="10">
    <location>
        <begin position="174"/>
        <end position="199"/>
    </location>
</feature>
<dbReference type="EMBL" id="WMZU01000002">
    <property type="protein sequence ID" value="MTS26247.1"/>
    <property type="molecule type" value="Genomic_DNA"/>
</dbReference>
<organism evidence="11 16">
    <name type="scientific">Ruthenibacterium lactatiformans</name>
    <dbReference type="NCBI Taxonomy" id="1550024"/>
    <lineage>
        <taxon>Bacteria</taxon>
        <taxon>Bacillati</taxon>
        <taxon>Bacillota</taxon>
        <taxon>Clostridia</taxon>
        <taxon>Eubacteriales</taxon>
        <taxon>Oscillospiraceae</taxon>
        <taxon>Ruthenibacterium</taxon>
    </lineage>
</organism>
<comment type="subcellular location">
    <subcellularLocation>
        <location evidence="10">Cell membrane</location>
        <topology evidence="10">Multi-pass membrane protein</topology>
    </subcellularLocation>
</comment>
<keyword evidence="6 10" id="KW-1278">Translocase</keyword>
<dbReference type="PANTHER" id="PTHR30578:SF0">
    <property type="entry name" value="ION-TRANSLOCATING OXIDOREDUCTASE COMPLEX SUBUNIT D"/>
    <property type="match status" value="1"/>
</dbReference>
<dbReference type="Proteomes" id="UP000472755">
    <property type="component" value="Unassembled WGS sequence"/>
</dbReference>
<keyword evidence="16" id="KW-1185">Reference proteome</keyword>
<dbReference type="PATRIC" id="fig|1550024.3.peg.909"/>
<keyword evidence="5 10" id="KW-0812">Transmembrane</keyword>
<keyword evidence="11" id="KW-0830">Ubiquinone</keyword>
<evidence type="ECO:0000256" key="4">
    <source>
        <dbReference type="ARBA" id="ARBA00022643"/>
    </source>
</evidence>
<name>A0A0D8J2K7_9FIRM</name>
<evidence type="ECO:0000256" key="8">
    <source>
        <dbReference type="ARBA" id="ARBA00022989"/>
    </source>
</evidence>
<keyword evidence="3 10" id="KW-0285">Flavoprotein</keyword>
<comment type="cofactor">
    <cofactor evidence="10">
        <name>FMN</name>
        <dbReference type="ChEBI" id="CHEBI:58210"/>
    </cofactor>
</comment>
<reference evidence="11" key="1">
    <citation type="submission" date="2015-02" db="EMBL/GenBank/DDBJ databases">
        <title>A novel member of the family Ruminococcaceae isolated from human feces.</title>
        <authorList>
            <person name="Shkoporov A.N."/>
            <person name="Chaplin A.V."/>
            <person name="Motuzova O.V."/>
            <person name="Kafarskaia L.I."/>
            <person name="Khokhlova E.V."/>
            <person name="Efimov B.A."/>
        </authorList>
    </citation>
    <scope>NUCLEOTIDE SEQUENCE [LARGE SCALE GENOMIC DNA]</scope>
    <source>
        <strain evidence="11">585-1</strain>
    </source>
</reference>
<keyword evidence="1 10" id="KW-0813">Transport</keyword>
<dbReference type="EMBL" id="LMUA01000030">
    <property type="protein sequence ID" value="KUE75096.1"/>
    <property type="molecule type" value="Genomic_DNA"/>
</dbReference>
<dbReference type="EMBL" id="VUNJ01000012">
    <property type="protein sequence ID" value="MST92559.1"/>
    <property type="molecule type" value="Genomic_DNA"/>
</dbReference>
<feature type="transmembrane region" description="Helical" evidence="10">
    <location>
        <begin position="126"/>
        <end position="145"/>
    </location>
</feature>
<feature type="transmembrane region" description="Helical" evidence="10">
    <location>
        <begin position="96"/>
        <end position="114"/>
    </location>
</feature>
<dbReference type="PANTHER" id="PTHR30578">
    <property type="entry name" value="ELECTRON TRANSPORT COMPLEX PROTEIN RNFD"/>
    <property type="match status" value="1"/>
</dbReference>
<evidence type="ECO:0000313" key="18">
    <source>
        <dbReference type="Proteomes" id="UP000431913"/>
    </source>
</evidence>
<reference evidence="19 20" key="3">
    <citation type="journal article" date="2019" name="Nat. Med.">
        <title>A library of human gut bacterial isolates paired with longitudinal multiomics data enables mechanistic microbiome research.</title>
        <authorList>
            <person name="Poyet M."/>
            <person name="Groussin M."/>
            <person name="Gibbons S.M."/>
            <person name="Avila-Pacheco J."/>
            <person name="Jiang X."/>
            <person name="Kearney S.M."/>
            <person name="Perrotta A.R."/>
            <person name="Berdy B."/>
            <person name="Zhao S."/>
            <person name="Lieberman T.D."/>
            <person name="Swanson P.K."/>
            <person name="Smith M."/>
            <person name="Roesemann S."/>
            <person name="Alexander J.E."/>
            <person name="Rich S.A."/>
            <person name="Livny J."/>
            <person name="Vlamakis H."/>
            <person name="Clish C."/>
            <person name="Bullock K."/>
            <person name="Deik A."/>
            <person name="Scott J."/>
            <person name="Pierce K.A."/>
            <person name="Xavier R.J."/>
            <person name="Alm E.J."/>
        </authorList>
    </citation>
    <scope>NUCLEOTIDE SEQUENCE [LARGE SCALE GENOMIC DNA]</scope>
    <source>
        <strain evidence="14 20">BIOML-A4</strain>
        <strain evidence="15 19">BIOML-A7</strain>
    </source>
</reference>
<evidence type="ECO:0000313" key="20">
    <source>
        <dbReference type="Proteomes" id="UP000472755"/>
    </source>
</evidence>
<dbReference type="GO" id="GO:0005886">
    <property type="term" value="C:plasma membrane"/>
    <property type="evidence" value="ECO:0007669"/>
    <property type="project" value="UniProtKB-SubCell"/>
</dbReference>
<feature type="transmembrane region" description="Helical" evidence="10">
    <location>
        <begin position="48"/>
        <end position="67"/>
    </location>
</feature>
<keyword evidence="8 10" id="KW-1133">Transmembrane helix</keyword>
<sequence>MESKKLIVTASPHITNHTSTRGLMLNVCIALLPALVASTLIFGARALLVTGVTVAACVGFEALYCVVMKKPVPVGDFSAVVTGMILAFNLPATIPLWIAIIGAFVAIVVAKQLFGGLGFNFANPALLGRIVLFIGFAGRMTAYAFPQTDIDALASATPLVAGNSMAGKDMLLQLLLGAHGGVLGETCAVALILGGIYLIATKTISAAIPLSYIGTVAVLSLVLGQDVVLQLFSGGLLLGAFFMATDYVTSPFTFTGRIVYGVCLGVITCIIRFYGNMAEGVSFALLLMNLLVPYINDLTRQKPLGGAKAK</sequence>
<evidence type="ECO:0000313" key="17">
    <source>
        <dbReference type="Proteomes" id="UP000053433"/>
    </source>
</evidence>
<reference evidence="13 18" key="4">
    <citation type="submission" date="2019-08" db="EMBL/GenBank/DDBJ databases">
        <title>In-depth cultivation of the pig gut microbiome towards novel bacterial diversity and tailored functional studies.</title>
        <authorList>
            <person name="Wylensek D."/>
            <person name="Hitch T.C.A."/>
            <person name="Clavel T."/>
        </authorList>
    </citation>
    <scope>NUCLEOTIDE SEQUENCE [LARGE SCALE GENOMIC DNA]</scope>
    <source>
        <strain evidence="13 18">WCA3-601-WT-6J</strain>
    </source>
</reference>
<dbReference type="GO" id="GO:0055085">
    <property type="term" value="P:transmembrane transport"/>
    <property type="evidence" value="ECO:0007669"/>
    <property type="project" value="InterPro"/>
</dbReference>
<evidence type="ECO:0000313" key="11">
    <source>
        <dbReference type="EMBL" id="KJF40989.1"/>
    </source>
</evidence>
<evidence type="ECO:0000256" key="6">
    <source>
        <dbReference type="ARBA" id="ARBA00022967"/>
    </source>
</evidence>
<feature type="transmembrane region" description="Helical" evidence="10">
    <location>
        <begin position="258"/>
        <end position="275"/>
    </location>
</feature>
<evidence type="ECO:0000313" key="13">
    <source>
        <dbReference type="EMBL" id="MST92559.1"/>
    </source>
</evidence>
<comment type="function">
    <text evidence="10">Part of a membrane-bound complex that couples electron transfer with translocation of ions across the membrane.</text>
</comment>
<evidence type="ECO:0000256" key="10">
    <source>
        <dbReference type="HAMAP-Rule" id="MF_00462"/>
    </source>
</evidence>
<gene>
    <name evidence="10" type="primary">rnfD</name>
    <name evidence="12" type="ORF">ASJ35_15740</name>
    <name evidence="13" type="ORF">FYJ76_11565</name>
    <name evidence="15" type="ORF">GMD52_06600</name>
    <name evidence="14" type="ORF">GMD59_02975</name>
    <name evidence="11" type="ORF">TQ39_04055</name>
</gene>
<evidence type="ECO:0000313" key="14">
    <source>
        <dbReference type="EMBL" id="MTS26247.1"/>
    </source>
</evidence>
<accession>A0A0W7TMQ5</accession>
<evidence type="ECO:0000256" key="7">
    <source>
        <dbReference type="ARBA" id="ARBA00022982"/>
    </source>
</evidence>
<proteinExistence type="inferred from homology"/>
<dbReference type="Proteomes" id="UP000431913">
    <property type="component" value="Unassembled WGS sequence"/>
</dbReference>
<dbReference type="Proteomes" id="UP000053433">
    <property type="component" value="Unassembled WGS sequence"/>
</dbReference>
<dbReference type="InterPro" id="IPR004338">
    <property type="entry name" value="NqrB/RnfD"/>
</dbReference>
<dbReference type="InterPro" id="IPR011303">
    <property type="entry name" value="RnfD_bac"/>
</dbReference>
<feature type="transmembrane region" description="Helical" evidence="10">
    <location>
        <begin position="206"/>
        <end position="223"/>
    </location>
</feature>
<dbReference type="EMBL" id="JXXK01000003">
    <property type="protein sequence ID" value="KJF40989.1"/>
    <property type="molecule type" value="Genomic_DNA"/>
</dbReference>
<evidence type="ECO:0000313" key="12">
    <source>
        <dbReference type="EMBL" id="KUE75096.1"/>
    </source>
</evidence>
<dbReference type="Pfam" id="PF03116">
    <property type="entry name" value="NQR2_RnfD_RnfE"/>
    <property type="match status" value="1"/>
</dbReference>
<feature type="transmembrane region" description="Helical" evidence="10">
    <location>
        <begin position="23"/>
        <end position="42"/>
    </location>
</feature>
<evidence type="ECO:0000313" key="19">
    <source>
        <dbReference type="Proteomes" id="UP000449193"/>
    </source>
</evidence>
<comment type="caution">
    <text evidence="11">The sequence shown here is derived from an EMBL/GenBank/DDBJ whole genome shotgun (WGS) entry which is preliminary data.</text>
</comment>
<dbReference type="HAMAP" id="MF_00462">
    <property type="entry name" value="RsxD_RnfD"/>
    <property type="match status" value="1"/>
</dbReference>
<comment type="similarity">
    <text evidence="10">Belongs to the NqrB/RnfD family.</text>
</comment>
<keyword evidence="9 10" id="KW-0472">Membrane</keyword>
<dbReference type="EMBL" id="WMZR01000006">
    <property type="protein sequence ID" value="MTS51204.1"/>
    <property type="molecule type" value="Genomic_DNA"/>
</dbReference>
<dbReference type="GeneID" id="42855808"/>
<dbReference type="RefSeq" id="WP_009321776.1">
    <property type="nucleotide sequence ID" value="NZ_CAOJUJ010000004.1"/>
</dbReference>
<comment type="subunit">
    <text evidence="10">The complex is composed of six subunits: RnfA, RnfB, RnfC, RnfD, RnfE and RnfG.</text>
</comment>
<evidence type="ECO:0000256" key="9">
    <source>
        <dbReference type="ARBA" id="ARBA00023136"/>
    </source>
</evidence>
<dbReference type="NCBIfam" id="TIGR01946">
    <property type="entry name" value="rnfD"/>
    <property type="match status" value="1"/>
</dbReference>
<keyword evidence="10" id="KW-1003">Cell membrane</keyword>
<dbReference type="Proteomes" id="UP000032483">
    <property type="component" value="Unassembled WGS sequence"/>
</dbReference>
<keyword evidence="2 10" id="KW-0597">Phosphoprotein</keyword>
<evidence type="ECO:0000256" key="3">
    <source>
        <dbReference type="ARBA" id="ARBA00022630"/>
    </source>
</evidence>
<evidence type="ECO:0000256" key="2">
    <source>
        <dbReference type="ARBA" id="ARBA00022553"/>
    </source>
</evidence>
<evidence type="ECO:0000313" key="16">
    <source>
        <dbReference type="Proteomes" id="UP000032483"/>
    </source>
</evidence>
<evidence type="ECO:0000313" key="15">
    <source>
        <dbReference type="EMBL" id="MTS51204.1"/>
    </source>
</evidence>
<dbReference type="AlphaFoldDB" id="A0A0D8J2K7"/>
<protein>
    <recommendedName>
        <fullName evidence="10">Ion-translocating oxidoreductase complex subunit D</fullName>
        <ecNumber evidence="10">7.-.-.-</ecNumber>
    </recommendedName>
    <alternativeName>
        <fullName evidence="10">Rnf electron transport complex subunit D</fullName>
    </alternativeName>
</protein>